<gene>
    <name evidence="2" type="ORF">HC757_00835</name>
</gene>
<reference evidence="2" key="1">
    <citation type="submission" date="2020-04" db="EMBL/GenBank/DDBJ databases">
        <title>Description of Shewanella salipaludis sp. nov., isolated from a salt marsh.</title>
        <authorList>
            <person name="Park S."/>
            <person name="Yoon J.-H."/>
        </authorList>
    </citation>
    <scope>NUCLEOTIDE SEQUENCE</scope>
    <source>
        <strain evidence="2">SHSM-M6</strain>
    </source>
</reference>
<dbReference type="Proteomes" id="UP000737113">
    <property type="component" value="Unassembled WGS sequence"/>
</dbReference>
<sequence length="287" mass="32275">MYNPFFSQPVIVDVQQERHLRLRLPEDVSDFIVLQMLNAPLVEMIVIDSSVGKSRLTIKSQAFLRLEFEPETEMEAESATGTEAGSRELPSDHSVVRGMGQGLRLYPRLGTAPGICAAQLRTGIRLTLTPGATSLSFSQAGDSLFESVPLEHDLRLFQEPKDIMLAKALLARSYDYSESSQMLAVHIAELEQVRSDLQAFLRGELGKLHPGLSAEAMQLDSQLLKKRQWLFRTYSQQLERQSYGQAANESLSQEKLQRKLDCYELLAPPGVTEMVRRLTDDEHDIVL</sequence>
<protein>
    <submittedName>
        <fullName evidence="2">Uncharacterized protein</fullName>
    </submittedName>
</protein>
<dbReference type="RefSeq" id="WP_169562363.1">
    <property type="nucleotide sequence ID" value="NZ_JAAXYH010000001.1"/>
</dbReference>
<dbReference type="AlphaFoldDB" id="A0A972FQ69"/>
<accession>A0A972FQ69</accession>
<evidence type="ECO:0000256" key="1">
    <source>
        <dbReference type="SAM" id="MobiDB-lite"/>
    </source>
</evidence>
<feature type="region of interest" description="Disordered" evidence="1">
    <location>
        <begin position="74"/>
        <end position="93"/>
    </location>
</feature>
<evidence type="ECO:0000313" key="3">
    <source>
        <dbReference type="Proteomes" id="UP000737113"/>
    </source>
</evidence>
<dbReference type="EMBL" id="JAAXYH010000001">
    <property type="protein sequence ID" value="NMH63731.1"/>
    <property type="molecule type" value="Genomic_DNA"/>
</dbReference>
<name>A0A972FQ69_9GAMM</name>
<evidence type="ECO:0000313" key="2">
    <source>
        <dbReference type="EMBL" id="NMH63731.1"/>
    </source>
</evidence>
<proteinExistence type="predicted"/>
<organism evidence="2 3">
    <name type="scientific">Shewanella salipaludis</name>
    <dbReference type="NCBI Taxonomy" id="2723052"/>
    <lineage>
        <taxon>Bacteria</taxon>
        <taxon>Pseudomonadati</taxon>
        <taxon>Pseudomonadota</taxon>
        <taxon>Gammaproteobacteria</taxon>
        <taxon>Alteromonadales</taxon>
        <taxon>Shewanellaceae</taxon>
        <taxon>Shewanella</taxon>
    </lineage>
</organism>
<comment type="caution">
    <text evidence="2">The sequence shown here is derived from an EMBL/GenBank/DDBJ whole genome shotgun (WGS) entry which is preliminary data.</text>
</comment>
<keyword evidence="3" id="KW-1185">Reference proteome</keyword>